<keyword evidence="4" id="KW-0645">Protease</keyword>
<dbReference type="Pfam" id="PF07715">
    <property type="entry name" value="Plug"/>
    <property type="match status" value="1"/>
</dbReference>
<keyword evidence="1" id="KW-0472">Membrane</keyword>
<dbReference type="InterPro" id="IPR039426">
    <property type="entry name" value="TonB-dep_rcpt-like"/>
</dbReference>
<protein>
    <submittedName>
        <fullName evidence="4">Carboxypeptidase-like regulatory domain-containing protein</fullName>
    </submittedName>
</protein>
<dbReference type="GO" id="GO:0009279">
    <property type="term" value="C:cell outer membrane"/>
    <property type="evidence" value="ECO:0007669"/>
    <property type="project" value="UniProtKB-SubCell"/>
</dbReference>
<evidence type="ECO:0000259" key="3">
    <source>
        <dbReference type="Pfam" id="PF07715"/>
    </source>
</evidence>
<gene>
    <name evidence="4" type="ORF">KCG49_06620</name>
</gene>
<dbReference type="InterPro" id="IPR012910">
    <property type="entry name" value="Plug_dom"/>
</dbReference>
<dbReference type="Proteomes" id="UP001138894">
    <property type="component" value="Unassembled WGS sequence"/>
</dbReference>
<keyword evidence="2" id="KW-0732">Signal</keyword>
<dbReference type="Pfam" id="PF13715">
    <property type="entry name" value="CarbopepD_reg_2"/>
    <property type="match status" value="1"/>
</dbReference>
<dbReference type="PROSITE" id="PS01156">
    <property type="entry name" value="TONB_DEPENDENT_REC_2"/>
    <property type="match status" value="1"/>
</dbReference>
<name>A0A9X1JMV1_9FLAO</name>
<keyword evidence="1" id="KW-0813">Transport</keyword>
<keyword evidence="1" id="KW-0998">Cell outer membrane</keyword>
<evidence type="ECO:0000313" key="5">
    <source>
        <dbReference type="Proteomes" id="UP001138894"/>
    </source>
</evidence>
<dbReference type="AlphaFoldDB" id="A0A9X1JMV1"/>
<keyword evidence="1" id="KW-1134">Transmembrane beta strand</keyword>
<evidence type="ECO:0000256" key="2">
    <source>
        <dbReference type="SAM" id="SignalP"/>
    </source>
</evidence>
<feature type="chain" id="PRO_5040775754" evidence="2">
    <location>
        <begin position="23"/>
        <end position="887"/>
    </location>
</feature>
<feature type="domain" description="TonB-dependent receptor plug" evidence="3">
    <location>
        <begin position="120"/>
        <end position="229"/>
    </location>
</feature>
<dbReference type="PANTHER" id="PTHR30069:SF27">
    <property type="entry name" value="BLL4766 PROTEIN"/>
    <property type="match status" value="1"/>
</dbReference>
<dbReference type="RefSeq" id="WP_218545397.1">
    <property type="nucleotide sequence ID" value="NZ_JAGSPD010000004.1"/>
</dbReference>
<reference evidence="4" key="1">
    <citation type="submission" date="2021-04" db="EMBL/GenBank/DDBJ databases">
        <authorList>
            <person name="Pira H."/>
            <person name="Risdian C."/>
            <person name="Wink J."/>
        </authorList>
    </citation>
    <scope>NUCLEOTIDE SEQUENCE</scope>
    <source>
        <strain evidence="4">WHY3</strain>
    </source>
</reference>
<evidence type="ECO:0000256" key="1">
    <source>
        <dbReference type="PROSITE-ProRule" id="PRU01360"/>
    </source>
</evidence>
<accession>A0A9X1JMV1</accession>
<dbReference type="GO" id="GO:0044718">
    <property type="term" value="P:siderophore transmembrane transport"/>
    <property type="evidence" value="ECO:0007669"/>
    <property type="project" value="TreeGrafter"/>
</dbReference>
<keyword evidence="4" id="KW-0121">Carboxypeptidase</keyword>
<evidence type="ECO:0000313" key="4">
    <source>
        <dbReference type="EMBL" id="MBV7268855.1"/>
    </source>
</evidence>
<dbReference type="InterPro" id="IPR010917">
    <property type="entry name" value="TonB_rcpt_CS"/>
</dbReference>
<keyword evidence="4" id="KW-0378">Hydrolase</keyword>
<organism evidence="4 5">
    <name type="scientific">Winogradskyella luteola</name>
    <dbReference type="NCBI Taxonomy" id="2828330"/>
    <lineage>
        <taxon>Bacteria</taxon>
        <taxon>Pseudomonadati</taxon>
        <taxon>Bacteroidota</taxon>
        <taxon>Flavobacteriia</taxon>
        <taxon>Flavobacteriales</taxon>
        <taxon>Flavobacteriaceae</taxon>
        <taxon>Winogradskyella</taxon>
    </lineage>
</organism>
<dbReference type="PANTHER" id="PTHR30069">
    <property type="entry name" value="TONB-DEPENDENT OUTER MEMBRANE RECEPTOR"/>
    <property type="match status" value="1"/>
</dbReference>
<dbReference type="GO" id="GO:0015344">
    <property type="term" value="F:siderophore uptake transmembrane transporter activity"/>
    <property type="evidence" value="ECO:0007669"/>
    <property type="project" value="TreeGrafter"/>
</dbReference>
<keyword evidence="1" id="KW-0812">Transmembrane</keyword>
<keyword evidence="5" id="KW-1185">Reference proteome</keyword>
<comment type="caution">
    <text evidence="4">The sequence shown here is derived from an EMBL/GenBank/DDBJ whole genome shotgun (WGS) entry which is preliminary data.</text>
</comment>
<feature type="signal peptide" evidence="2">
    <location>
        <begin position="1"/>
        <end position="22"/>
    </location>
</feature>
<proteinExistence type="inferred from homology"/>
<sequence>MKKFNQLLFATAVMLFTTVAFAQSSIKGKVIDAEMNSPLPGANVLEKGTTNGMTTDFEGSFTLTTQSTSGEIVISYVGYESRTIKFNGDADLGTIVLNPDNSLAEVVIVGSGVIDLAEDRKTPVAVSTIKKSEILARGVGNVEVTEIMKYSPSVFVSPGGGGFGDSALFVRGFDDTNTAVLLNGQPINSQEDGRIFWSNWQGLSDVANAIQIQRGLGSSKLAISSVGGTVNIVTKAADKQRGGSVRFLAGNDSYFKTTAEYNTGVNDKGWAFSFLVDHWQAHRSWAEGTFGQGQNYFFSVGYKPNEKHNFNFLLTGAPQFHGQRWSQRESTIEDDPKFNQHWGYTSGEENGRYTSDIESERRNYYHKPVMNLNWDWTISEKSSLSSVLYASWGRGGGTGPRGEGRLRTPDGQIDYFAIEQQNFGDPDGIGNSGDYLILPGDDDVLGTDDDEDGNYIRRASVNNHSWYGLVTNFNTELNENLNFNVGADLRLYRGDHFRQVVDFYGLEGWANDRPDGAVVTETFEADPWAALFDFADEDQRIDYDYSENINYQGVFSQIEYATDKFSAFFQGAVSNQSFEREGRFQTDENGNQVTRNSDKINKIGYNIKGGTSYAINEANKFFVNAGYYSRQPFLDNIFNDIRTSNDFVNPEVDNEDITGVEAGYEFKIGDNFSAIVNVYYTKWENRVIQEDDGVNTNGTPNDPSDDFNTRTFQRGVNQTHRGVEFDFMYRPTHWLRLNGFISAGSWKYDGESSFDEFDDDTGELINSETGVNRDGVSVPGLAQTTMGLTARANITSGLSLDGGVKYFGNNYRNEPFAALTTRNTGKIDPFALADLGFTYNFNIGKERLTLRGNVFNVLDNVVVSNSDRFGFFNTDGRTYNVSLRYNF</sequence>
<comment type="similarity">
    <text evidence="1">Belongs to the TonB-dependent receptor family.</text>
</comment>
<dbReference type="EMBL" id="JAGSPD010000004">
    <property type="protein sequence ID" value="MBV7268855.1"/>
    <property type="molecule type" value="Genomic_DNA"/>
</dbReference>
<dbReference type="PROSITE" id="PS52016">
    <property type="entry name" value="TONB_DEPENDENT_REC_3"/>
    <property type="match status" value="1"/>
</dbReference>
<dbReference type="GO" id="GO:0004180">
    <property type="term" value="F:carboxypeptidase activity"/>
    <property type="evidence" value="ECO:0007669"/>
    <property type="project" value="UniProtKB-KW"/>
</dbReference>
<comment type="subcellular location">
    <subcellularLocation>
        <location evidence="1">Cell outer membrane</location>
        <topology evidence="1">Multi-pass membrane protein</topology>
    </subcellularLocation>
</comment>